<evidence type="ECO:0000313" key="5">
    <source>
        <dbReference type="EMBL" id="MBJ2136223.1"/>
    </source>
</evidence>
<dbReference type="InterPro" id="IPR003593">
    <property type="entry name" value="AAA+_ATPase"/>
</dbReference>
<dbReference type="Pfam" id="PF00005">
    <property type="entry name" value="ABC_tran"/>
    <property type="match status" value="2"/>
</dbReference>
<dbReference type="InterPro" id="IPR027417">
    <property type="entry name" value="P-loop_NTPase"/>
</dbReference>
<keyword evidence="2" id="KW-0547">Nucleotide-binding</keyword>
<dbReference type="SMART" id="SM00382">
    <property type="entry name" value="AAA"/>
    <property type="match status" value="2"/>
</dbReference>
<dbReference type="NCBIfam" id="NF011646">
    <property type="entry name" value="PRK15064.1"/>
    <property type="match status" value="1"/>
</dbReference>
<feature type="domain" description="ABC transporter" evidence="4">
    <location>
        <begin position="307"/>
        <end position="525"/>
    </location>
</feature>
<dbReference type="InterPro" id="IPR003439">
    <property type="entry name" value="ABC_transporter-like_ATP-bd"/>
</dbReference>
<dbReference type="PANTHER" id="PTHR19211:SF96">
    <property type="entry name" value="ATP-BINDING PROTEIN YBIT-RELATED"/>
    <property type="match status" value="1"/>
</dbReference>
<evidence type="ECO:0000313" key="6">
    <source>
        <dbReference type="Proteomes" id="UP000649232"/>
    </source>
</evidence>
<dbReference type="EMBL" id="JAEILT010000008">
    <property type="protein sequence ID" value="MBJ2136223.1"/>
    <property type="molecule type" value="Genomic_DNA"/>
</dbReference>
<organism evidence="5 6">
    <name type="scientific">Paraglaciecola chathamensis</name>
    <dbReference type="NCBI Taxonomy" id="368405"/>
    <lineage>
        <taxon>Bacteria</taxon>
        <taxon>Pseudomonadati</taxon>
        <taxon>Pseudomonadota</taxon>
        <taxon>Gammaproteobacteria</taxon>
        <taxon>Alteromonadales</taxon>
        <taxon>Alteromonadaceae</taxon>
        <taxon>Paraglaciecola</taxon>
    </lineage>
</organism>
<dbReference type="CDD" id="cd03221">
    <property type="entry name" value="ABCF_EF-3"/>
    <property type="match status" value="2"/>
</dbReference>
<dbReference type="Gene3D" id="3.40.50.300">
    <property type="entry name" value="P-loop containing nucleotide triphosphate hydrolases"/>
    <property type="match status" value="2"/>
</dbReference>
<accession>A0ABS0WCN5</accession>
<dbReference type="Proteomes" id="UP000649232">
    <property type="component" value="Unassembled WGS sequence"/>
</dbReference>
<dbReference type="InterPro" id="IPR032781">
    <property type="entry name" value="ABC_tran_Xtn"/>
</dbReference>
<dbReference type="PANTHER" id="PTHR19211">
    <property type="entry name" value="ATP-BINDING TRANSPORT PROTEIN-RELATED"/>
    <property type="match status" value="1"/>
</dbReference>
<dbReference type="InterPro" id="IPR050611">
    <property type="entry name" value="ABCF"/>
</dbReference>
<evidence type="ECO:0000256" key="2">
    <source>
        <dbReference type="ARBA" id="ARBA00022741"/>
    </source>
</evidence>
<keyword evidence="1" id="KW-0677">Repeat</keyword>
<name>A0ABS0WCN5_9ALTE</name>
<gene>
    <name evidence="5" type="ORF">JEU11_07145</name>
</gene>
<keyword evidence="3" id="KW-0067">ATP-binding</keyword>
<evidence type="ECO:0000256" key="1">
    <source>
        <dbReference type="ARBA" id="ARBA00022737"/>
    </source>
</evidence>
<comment type="caution">
    <text evidence="5">The sequence shown here is derived from an EMBL/GenBank/DDBJ whole genome shotgun (WGS) entry which is preliminary data.</text>
</comment>
<evidence type="ECO:0000256" key="3">
    <source>
        <dbReference type="ARBA" id="ARBA00022840"/>
    </source>
</evidence>
<dbReference type="PROSITE" id="PS50893">
    <property type="entry name" value="ABC_TRANSPORTER_2"/>
    <property type="match status" value="2"/>
</dbReference>
<protein>
    <submittedName>
        <fullName evidence="5">ABC-F family ATPase</fullName>
    </submittedName>
</protein>
<evidence type="ECO:0000259" key="4">
    <source>
        <dbReference type="PROSITE" id="PS50893"/>
    </source>
</evidence>
<sequence>MLTTANITMQFGEKPLFENVSVKFGNGNRYGLIGANGCGKSTFMKILGGDLEQTAGNVSTDPGERIGKLKQDQFAYEQYSVIDTVVMGHNELWKVKAERDAIYANPEMTEEDGIRVADLESEFAEMDGYTAEARAGELLIGVGIPVEQHYGPMSEIAPGWKLRVLLAQVIFSDPDIMLLDEPTNNLDINTIRWLEGVLNERNCSMIIISHDRHFLNSVCTHMADLDYGEIRLFPGNYDEYMTASTQARERLVADNAKKKAQIAELRTFVSRFSANASKSKQATSRAKQIDKIKLDDIKPSSRQTPFIRFEQTKKLHRNALEVTGLKKSYEKELYNGLDLMVEVGERIAVIGENGLGKTTLLKCLVGDTDLTAGEVKWSENSNIGYYAQDHAHEFEKDMTLMEWMYQWAQEGDDEQVMRGTLGRLLFSQNEITKSVKVISGGEQGRMMFGKLMLQRPNILVMDEPTNHMDMESIESLNLALENYAGTLIFVSHDREFVSSVATRIIEITPNGVVDFRGNYESYLESLGA</sequence>
<proteinExistence type="predicted"/>
<dbReference type="SUPFAM" id="SSF52540">
    <property type="entry name" value="P-loop containing nucleoside triphosphate hydrolases"/>
    <property type="match status" value="2"/>
</dbReference>
<feature type="domain" description="ABC transporter" evidence="4">
    <location>
        <begin position="2"/>
        <end position="252"/>
    </location>
</feature>
<dbReference type="RefSeq" id="WP_039992205.1">
    <property type="nucleotide sequence ID" value="NZ_DIBT01000040.1"/>
</dbReference>
<reference evidence="5 6" key="1">
    <citation type="submission" date="2020-12" db="EMBL/GenBank/DDBJ databases">
        <title>Draft genome sequences of nine environmental bacterial isolates colonizing plastic.</title>
        <authorList>
            <person name="Borre I."/>
            <person name="Sonnenschein E.C."/>
        </authorList>
    </citation>
    <scope>NUCLEOTIDE SEQUENCE [LARGE SCALE GENOMIC DNA]</scope>
    <source>
        <strain evidence="5 6">IB30</strain>
    </source>
</reference>
<dbReference type="Pfam" id="PF12848">
    <property type="entry name" value="ABC_tran_Xtn"/>
    <property type="match status" value="1"/>
</dbReference>